<dbReference type="AlphaFoldDB" id="A0A0D2X1U4"/>
<evidence type="ECO:0000256" key="3">
    <source>
        <dbReference type="ARBA" id="ARBA00023015"/>
    </source>
</evidence>
<dbReference type="InterPro" id="IPR007018">
    <property type="entry name" value="Mediator_Med6"/>
</dbReference>
<evidence type="ECO:0000256" key="1">
    <source>
        <dbReference type="ARBA" id="ARBA00004123"/>
    </source>
</evidence>
<comment type="subunit">
    <text evidence="6">Component of the Mediator complex.</text>
</comment>
<evidence type="ECO:0000313" key="9">
    <source>
        <dbReference type="Proteomes" id="UP000008743"/>
    </source>
</evidence>
<dbReference type="EMBL" id="KE346362">
    <property type="protein sequence ID" value="KJE91414.1"/>
    <property type="molecule type" value="Genomic_DNA"/>
</dbReference>
<reference evidence="9" key="1">
    <citation type="submission" date="2011-02" db="EMBL/GenBank/DDBJ databases">
        <title>The Genome Sequence of Capsaspora owczarzaki ATCC 30864.</title>
        <authorList>
            <person name="Russ C."/>
            <person name="Cuomo C."/>
            <person name="Burger G."/>
            <person name="Gray M.W."/>
            <person name="Holland P.W.H."/>
            <person name="King N."/>
            <person name="Lang F.B.F."/>
            <person name="Roger A.J."/>
            <person name="Ruiz-Trillo I."/>
            <person name="Young S.K."/>
            <person name="Zeng Q."/>
            <person name="Gargeya S."/>
            <person name="Alvarado L."/>
            <person name="Berlin A."/>
            <person name="Chapman S.B."/>
            <person name="Chen Z."/>
            <person name="Freedman E."/>
            <person name="Gellesch M."/>
            <person name="Goldberg J."/>
            <person name="Griggs A."/>
            <person name="Gujja S."/>
            <person name="Heilman E."/>
            <person name="Heiman D."/>
            <person name="Howarth C."/>
            <person name="Mehta T."/>
            <person name="Neiman D."/>
            <person name="Pearson M."/>
            <person name="Roberts A."/>
            <person name="Saif S."/>
            <person name="Shea T."/>
            <person name="Shenoy N."/>
            <person name="Sisk P."/>
            <person name="Stolte C."/>
            <person name="Sykes S."/>
            <person name="White J."/>
            <person name="Yandava C."/>
            <person name="Haas B."/>
            <person name="Nusbaum C."/>
            <person name="Birren B."/>
        </authorList>
    </citation>
    <scope>NUCLEOTIDE SEQUENCE</scope>
    <source>
        <strain evidence="9">ATCC 30864</strain>
    </source>
</reference>
<dbReference type="InterPro" id="IPR038566">
    <property type="entry name" value="Mediator_Med6_sf"/>
</dbReference>
<protein>
    <recommendedName>
        <fullName evidence="6">Mediator of RNA polymerase II transcription subunit 6</fullName>
    </recommendedName>
    <alternativeName>
        <fullName evidence="6">Mediator complex subunit 6</fullName>
    </alternativeName>
</protein>
<keyword evidence="3 6" id="KW-0805">Transcription regulation</keyword>
<dbReference type="STRING" id="595528.A0A0D2X1U4"/>
<evidence type="ECO:0000256" key="4">
    <source>
        <dbReference type="ARBA" id="ARBA00023163"/>
    </source>
</evidence>
<dbReference type="GO" id="GO:0016592">
    <property type="term" value="C:mediator complex"/>
    <property type="evidence" value="ECO:0007669"/>
    <property type="project" value="InterPro"/>
</dbReference>
<feature type="compositionally biased region" description="Low complexity" evidence="7">
    <location>
        <begin position="159"/>
        <end position="180"/>
    </location>
</feature>
<dbReference type="OrthoDB" id="344220at2759"/>
<keyword evidence="5 6" id="KW-0539">Nucleus</keyword>
<evidence type="ECO:0000256" key="7">
    <source>
        <dbReference type="SAM" id="MobiDB-lite"/>
    </source>
</evidence>
<dbReference type="Gene3D" id="3.10.450.580">
    <property type="entry name" value="Mediator complex, subunit Med6"/>
    <property type="match status" value="1"/>
</dbReference>
<keyword evidence="9" id="KW-1185">Reference proteome</keyword>
<dbReference type="Pfam" id="PF04934">
    <property type="entry name" value="Med6"/>
    <property type="match status" value="1"/>
</dbReference>
<evidence type="ECO:0000256" key="6">
    <source>
        <dbReference type="RuleBase" id="RU364143"/>
    </source>
</evidence>
<comment type="similarity">
    <text evidence="2 6">Belongs to the Mediator complex subunit 6 family.</text>
</comment>
<evidence type="ECO:0000256" key="5">
    <source>
        <dbReference type="ARBA" id="ARBA00023242"/>
    </source>
</evidence>
<evidence type="ECO:0000313" key="8">
    <source>
        <dbReference type="EMBL" id="KJE91414.1"/>
    </source>
</evidence>
<proteinExistence type="inferred from homology"/>
<dbReference type="RefSeq" id="XP_004349300.1">
    <property type="nucleotide sequence ID" value="XM_004349250.2"/>
</dbReference>
<feature type="region of interest" description="Disordered" evidence="7">
    <location>
        <begin position="157"/>
        <end position="193"/>
    </location>
</feature>
<feature type="compositionally biased region" description="Low complexity" evidence="7">
    <location>
        <begin position="239"/>
        <end position="293"/>
    </location>
</feature>
<accession>A0A0D2X1U4</accession>
<dbReference type="OMA" id="KRQQNNM"/>
<sequence length="337" mass="36261">MTSQTQIELGLALSFFDRAWLQTWPLNEQTVLEYFSNSPFYDRTCNNQVIKMQQQDASHLLNMVGLEYELIHKHEPELFVIQLQQRNSPTSVDRVANFYIINGVVYQAPDLYHVVNMRLGSYLHNLTHAFKEAAKFVNFAPAVGHTWNFATVKDPNGESTAPSVVSTPAPAPAPASTSSTETDKKPNAGYQQPRATRQQLINHRAQYNQVDELLRDLIAKYPPPTEAELEAASAGQDGSAPVEAAAAAAAPTTADTQSSPQTAAGATAAKSASTTASTPSTSTKLKLSSKDATVGSAGATRKPATAALSDADAKQVKRPATAAPAVDKKVKKPRIQT</sequence>
<feature type="region of interest" description="Disordered" evidence="7">
    <location>
        <begin position="227"/>
        <end position="337"/>
    </location>
</feature>
<comment type="function">
    <text evidence="6">Component of the Mediator complex, a coactivator involved in the regulated transcription of nearly all RNA polymerase II-dependent genes. Mediator functions as a bridge to convey information from gene-specific regulatory proteins to the basal RNA polymerase II transcription machinery. Mediator is recruited to promoters by direct interactions with regulatory proteins and serves as a scaffold for the assembly of a functional preinitiation complex with RNA polymerase II and the general transcription factors.</text>
</comment>
<dbReference type="GO" id="GO:0003712">
    <property type="term" value="F:transcription coregulator activity"/>
    <property type="evidence" value="ECO:0007669"/>
    <property type="project" value="InterPro"/>
</dbReference>
<dbReference type="GO" id="GO:0006357">
    <property type="term" value="P:regulation of transcription by RNA polymerase II"/>
    <property type="evidence" value="ECO:0007669"/>
    <property type="project" value="InterPro"/>
</dbReference>
<keyword evidence="4 6" id="KW-0804">Transcription</keyword>
<dbReference type="InParanoid" id="A0A0D2X1U4"/>
<keyword evidence="6" id="KW-0010">Activator</keyword>
<dbReference type="PANTHER" id="PTHR13104">
    <property type="entry name" value="MED-6-RELATED"/>
    <property type="match status" value="1"/>
</dbReference>
<dbReference type="eggNOG" id="KOG3169">
    <property type="taxonomic scope" value="Eukaryota"/>
</dbReference>
<organism evidence="8 9">
    <name type="scientific">Capsaspora owczarzaki (strain ATCC 30864)</name>
    <dbReference type="NCBI Taxonomy" id="595528"/>
    <lineage>
        <taxon>Eukaryota</taxon>
        <taxon>Filasterea</taxon>
        <taxon>Capsaspora</taxon>
    </lineage>
</organism>
<gene>
    <name evidence="6" type="primary">MED6</name>
    <name evidence="8" type="ORF">CAOG_002550</name>
</gene>
<comment type="subcellular location">
    <subcellularLocation>
        <location evidence="1 6">Nucleus</location>
    </subcellularLocation>
</comment>
<name>A0A0D2X1U4_CAPO3</name>
<dbReference type="PhylomeDB" id="A0A0D2X1U4"/>
<dbReference type="Proteomes" id="UP000008743">
    <property type="component" value="Unassembled WGS sequence"/>
</dbReference>
<evidence type="ECO:0000256" key="2">
    <source>
        <dbReference type="ARBA" id="ARBA00007526"/>
    </source>
</evidence>